<dbReference type="Gene3D" id="1.10.167.10">
    <property type="entry name" value="Regulator of G-protein Signalling 4, domain 2"/>
    <property type="match status" value="1"/>
</dbReference>
<dbReference type="KEGG" id="ngr:NAEGRDRAFT_63794"/>
<sequence length="162" mass="18801">MLFYCTIEQFVTIFLPVLYSVRYDSKNSEEISMEVAIKLKEGDAYAEILDIARRGYHPEQMLAWYDIELFKTGKLPITKETALQIISLYLERDSPLNINIPKHFDIPNLLGIANHSPIIPRDMFDGIQSFCFNDICKCLCGHNSARFELNEKKLDIGLWNDY</sequence>
<dbReference type="InParanoid" id="D2V5E5"/>
<dbReference type="Proteomes" id="UP000006671">
    <property type="component" value="Unassembled WGS sequence"/>
</dbReference>
<dbReference type="InterPro" id="IPR036305">
    <property type="entry name" value="RGS_sf"/>
</dbReference>
<evidence type="ECO:0000313" key="1">
    <source>
        <dbReference type="EMBL" id="EFC48099.1"/>
    </source>
</evidence>
<evidence type="ECO:0000313" key="2">
    <source>
        <dbReference type="Proteomes" id="UP000006671"/>
    </source>
</evidence>
<keyword evidence="2" id="KW-1185">Reference proteome</keyword>
<dbReference type="VEuPathDB" id="AmoebaDB:NAEGRDRAFT_63794"/>
<proteinExistence type="predicted"/>
<organism evidence="2">
    <name type="scientific">Naegleria gruberi</name>
    <name type="common">Amoeba</name>
    <dbReference type="NCBI Taxonomy" id="5762"/>
    <lineage>
        <taxon>Eukaryota</taxon>
        <taxon>Discoba</taxon>
        <taxon>Heterolobosea</taxon>
        <taxon>Tetramitia</taxon>
        <taxon>Eutetramitia</taxon>
        <taxon>Vahlkampfiidae</taxon>
        <taxon>Naegleria</taxon>
    </lineage>
</organism>
<dbReference type="GeneID" id="8861500"/>
<accession>D2V5E5</accession>
<reference evidence="1 2" key="1">
    <citation type="journal article" date="2010" name="Cell">
        <title>The genome of Naegleria gruberi illuminates early eukaryotic versatility.</title>
        <authorList>
            <person name="Fritz-Laylin L.K."/>
            <person name="Prochnik S.E."/>
            <person name="Ginger M.L."/>
            <person name="Dacks J.B."/>
            <person name="Carpenter M.L."/>
            <person name="Field M.C."/>
            <person name="Kuo A."/>
            <person name="Paredez A."/>
            <person name="Chapman J."/>
            <person name="Pham J."/>
            <person name="Shu S."/>
            <person name="Neupane R."/>
            <person name="Cipriano M."/>
            <person name="Mancuso J."/>
            <person name="Tu H."/>
            <person name="Salamov A."/>
            <person name="Lindquist E."/>
            <person name="Shapiro H."/>
            <person name="Lucas S."/>
            <person name="Grigoriev I.V."/>
            <person name="Cande W.Z."/>
            <person name="Fulton C."/>
            <person name="Rokhsar D.S."/>
            <person name="Dawson S.C."/>
        </authorList>
    </citation>
    <scope>NUCLEOTIDE SEQUENCE [LARGE SCALE GENOMIC DNA]</scope>
    <source>
        <strain evidence="1 2">NEG-M</strain>
    </source>
</reference>
<dbReference type="InterPro" id="IPR044926">
    <property type="entry name" value="RGS_subdomain_2"/>
</dbReference>
<protein>
    <submittedName>
        <fullName evidence="1">Predicted protein</fullName>
    </submittedName>
</protein>
<name>D2V5E5_NAEGR</name>
<dbReference type="AlphaFoldDB" id="D2V5E5"/>
<dbReference type="EMBL" id="GG738852">
    <property type="protein sequence ID" value="EFC48099.1"/>
    <property type="molecule type" value="Genomic_DNA"/>
</dbReference>
<gene>
    <name evidence="1" type="ORF">NAEGRDRAFT_63794</name>
</gene>
<dbReference type="SUPFAM" id="SSF48097">
    <property type="entry name" value="Regulator of G-protein signaling, RGS"/>
    <property type="match status" value="1"/>
</dbReference>
<dbReference type="RefSeq" id="XP_002680843.1">
    <property type="nucleotide sequence ID" value="XM_002680797.1"/>
</dbReference>